<dbReference type="KEGG" id="pmet:G4Y79_20945"/>
<keyword evidence="2" id="KW-1185">Reference proteome</keyword>
<name>A0A7S8ID27_9CHLR</name>
<reference evidence="1 2" key="1">
    <citation type="submission" date="2020-02" db="EMBL/GenBank/DDBJ databases">
        <authorList>
            <person name="Zheng R.K."/>
            <person name="Sun C.M."/>
        </authorList>
    </citation>
    <scope>NUCLEOTIDE SEQUENCE [LARGE SCALE GENOMIC DNA]</scope>
    <source>
        <strain evidence="2">rifampicinis</strain>
    </source>
</reference>
<sequence length="545" mass="62096">MNPLQSALQFVAQLVDFEIEGRRVGLNINAAAVDDWTELDRTLLSVQPRGNLVMDNANQAIRIANMLPKSIVVGRFYHPRDGRFWLNFLPHEAVEYAKNKGARPHDRVWWEVNNEPHTGDEETIRAWIDWEIQTARAFAAEGLHYVTALVPSKSIHKDLVERGIYDPLLQELHDNPFFHLGIHEYGYLFPMAQWMANYPRNMFSTAAMQPENWPGEIPWSRRADGVLPDNWHLGRVAWLQIRAEEMDLGRIPYIITEAMHDNMDDVSRLVLPDITGTLPIKEWVKQFNGGHDVNGMRSLEGLYQRVLPGWPFEDLLYLMMRWGDLIYSPECIAICLFTYSTNLDWYWFWVQPLKTLLSKLALLPIRRGLMEGIPVVEYPVIDAPTALQPYTVQSVFASGIRIREQPRTSSAQVGLVPAEALSGRVYNPAEPIIGGDYQWVFVELVLDGQTVRGWVARHRISTGEDYLVLNPQTPPAGQGEICVRLDDYEYDDLETTIHVNLGLVLSMMKVRYEVFNVTQAYTVLRAAADTAQAEADAEVAALAQS</sequence>
<protein>
    <submittedName>
        <fullName evidence="1">Uncharacterized protein</fullName>
    </submittedName>
</protein>
<gene>
    <name evidence="1" type="ORF">G4Y79_20945</name>
</gene>
<dbReference type="EMBL" id="CP062983">
    <property type="protein sequence ID" value="QPC82125.1"/>
    <property type="molecule type" value="Genomic_DNA"/>
</dbReference>
<dbReference type="AlphaFoldDB" id="A0A7S8ID27"/>
<proteinExistence type="predicted"/>
<organism evidence="1 2">
    <name type="scientific">Phototrophicus methaneseepsis</name>
    <dbReference type="NCBI Taxonomy" id="2710758"/>
    <lineage>
        <taxon>Bacteria</taxon>
        <taxon>Bacillati</taxon>
        <taxon>Chloroflexota</taxon>
        <taxon>Candidatus Thermofontia</taxon>
        <taxon>Phototrophicales</taxon>
        <taxon>Phototrophicaceae</taxon>
        <taxon>Phototrophicus</taxon>
    </lineage>
</organism>
<evidence type="ECO:0000313" key="2">
    <source>
        <dbReference type="Proteomes" id="UP000594468"/>
    </source>
</evidence>
<accession>A0A7S8ID27</accession>
<dbReference type="Proteomes" id="UP000594468">
    <property type="component" value="Chromosome"/>
</dbReference>
<evidence type="ECO:0000313" key="1">
    <source>
        <dbReference type="EMBL" id="QPC82125.1"/>
    </source>
</evidence>
<dbReference type="RefSeq" id="WP_195170194.1">
    <property type="nucleotide sequence ID" value="NZ_CP062983.1"/>
</dbReference>